<dbReference type="EMBL" id="CACRXK020000177">
    <property type="protein sequence ID" value="CAB3979220.1"/>
    <property type="molecule type" value="Genomic_DNA"/>
</dbReference>
<protein>
    <submittedName>
        <fullName evidence="1">Uncharacterized protein</fullName>
    </submittedName>
</protein>
<keyword evidence="2" id="KW-1185">Reference proteome</keyword>
<reference evidence="1" key="1">
    <citation type="submission" date="2020-04" db="EMBL/GenBank/DDBJ databases">
        <authorList>
            <person name="Alioto T."/>
            <person name="Alioto T."/>
            <person name="Gomez Garrido J."/>
        </authorList>
    </citation>
    <scope>NUCLEOTIDE SEQUENCE</scope>
    <source>
        <strain evidence="1">A484AB</strain>
    </source>
</reference>
<evidence type="ECO:0000313" key="1">
    <source>
        <dbReference type="EMBL" id="CAB3979220.1"/>
    </source>
</evidence>
<dbReference type="Proteomes" id="UP001152795">
    <property type="component" value="Unassembled WGS sequence"/>
</dbReference>
<dbReference type="AlphaFoldDB" id="A0A6S7FYD3"/>
<proteinExistence type="predicted"/>
<comment type="caution">
    <text evidence="1">The sequence shown here is derived from an EMBL/GenBank/DDBJ whole genome shotgun (WGS) entry which is preliminary data.</text>
</comment>
<evidence type="ECO:0000313" key="2">
    <source>
        <dbReference type="Proteomes" id="UP001152795"/>
    </source>
</evidence>
<name>A0A6S7FYD3_PARCT</name>
<accession>A0A6S7FYD3</accession>
<sequence length="131" mass="14961">MRFPPEGVHYLVDAYINKFKLETIPFYNIDPQKNCFVSVEGETARVYDFISDNQTDRAIAKAMCDKLWPGWDRRIIKNGLRTKYRIDHVGGPLRLTVHAQEAVSAVNHSLLSFGLIATISAIKQVIQGRER</sequence>
<gene>
    <name evidence="1" type="ORF">PACLA_8A069169</name>
</gene>
<organism evidence="1 2">
    <name type="scientific">Paramuricea clavata</name>
    <name type="common">Red gorgonian</name>
    <name type="synonym">Violescent sea-whip</name>
    <dbReference type="NCBI Taxonomy" id="317549"/>
    <lineage>
        <taxon>Eukaryota</taxon>
        <taxon>Metazoa</taxon>
        <taxon>Cnidaria</taxon>
        <taxon>Anthozoa</taxon>
        <taxon>Octocorallia</taxon>
        <taxon>Malacalcyonacea</taxon>
        <taxon>Plexauridae</taxon>
        <taxon>Paramuricea</taxon>
    </lineage>
</organism>